<dbReference type="InterPro" id="IPR013819">
    <property type="entry name" value="LipOase_C"/>
</dbReference>
<dbReference type="Gene3D" id="1.20.245.10">
    <property type="entry name" value="Lipoxygenase-1, Domain 5"/>
    <property type="match status" value="1"/>
</dbReference>
<organism evidence="6 7">
    <name type="scientific">Polarella glacialis</name>
    <name type="common">Dinoflagellate</name>
    <dbReference type="NCBI Taxonomy" id="89957"/>
    <lineage>
        <taxon>Eukaryota</taxon>
        <taxon>Sar</taxon>
        <taxon>Alveolata</taxon>
        <taxon>Dinophyceae</taxon>
        <taxon>Suessiales</taxon>
        <taxon>Suessiaceae</taxon>
        <taxon>Polarella</taxon>
    </lineage>
</organism>
<dbReference type="PANTHER" id="PTHR11771">
    <property type="entry name" value="LIPOXYGENASE"/>
    <property type="match status" value="1"/>
</dbReference>
<evidence type="ECO:0000313" key="6">
    <source>
        <dbReference type="EMBL" id="CAE8671325.1"/>
    </source>
</evidence>
<sequence length="670" mass="75316">MADWVKIPDGDPERGDGVRSWPVFHPSEPRKGQYFLYGNKCGCCPMYCLCVAPAACIAYFFGMVGAVLLMGVTMLLYLCCACPGWTVYLYTQTWSCAPWRWDTTLYERFLYLYYQTTLLTRKMPDAGPEFMPVSEIRPKEELDKYVIPYAIDIFVPKKYTEEFGSGSLHFLSRLREIVEENLTKLPILDRFDCFAEGEDPVQFVANQLGSVYPPTYQVWDDKQSDMALTRFCLYGLGAHRIDTEELEGTKYYVVRTNALASLDMRTGFERYGGDAYFDLSWRPVKIVDEGLAPLRRDGHQESVTTRPGEKGWERAKFRFRSSLSVLVTLVDHLYEIHLQASNLFVTALREKVSADHPMRRFMTPFTYMTVSVNADARNNLVRPGSMAPRCFGFTDDSLHLAFAAAPKLVQGPAADGPVVDRIEYIKYLKEKKGIDTEYNRQCLEFALIVEKFVVDYMASYYPTHADVVRDPEMLAMAEQYFYQHDSITYGQFMNASSSAASGAAAHCSANSAAASSAACSAAGMDSVEDIYKRIVSLFVNVIFQVTVGHEQVGAIEVYVQDASWCAFSWVPGATAGTKQAATSTALLMSFTSTPMPKLLGDDWTHLFLKPSGLSHGAKSPEECFRMFQEELQAMSQKSDAYCDAAASRPFPECFPLYVVNPKYLETSISV</sequence>
<keyword evidence="4" id="KW-0812">Transmembrane</keyword>
<keyword evidence="4" id="KW-1133">Transmembrane helix</keyword>
<accession>A0A813JAI0</accession>
<dbReference type="InterPro" id="IPR000907">
    <property type="entry name" value="LipOase"/>
</dbReference>
<protein>
    <recommendedName>
        <fullName evidence="5">Lipoxygenase domain-containing protein</fullName>
    </recommendedName>
</protein>
<feature type="domain" description="Lipoxygenase" evidence="5">
    <location>
        <begin position="312"/>
        <end position="475"/>
    </location>
</feature>
<proteinExistence type="predicted"/>
<dbReference type="Proteomes" id="UP000626109">
    <property type="component" value="Unassembled WGS sequence"/>
</dbReference>
<evidence type="ECO:0000256" key="4">
    <source>
        <dbReference type="SAM" id="Phobius"/>
    </source>
</evidence>
<evidence type="ECO:0000256" key="3">
    <source>
        <dbReference type="ARBA" id="ARBA00023002"/>
    </source>
</evidence>
<dbReference type="GO" id="GO:0034440">
    <property type="term" value="P:lipid oxidation"/>
    <property type="evidence" value="ECO:0007669"/>
    <property type="project" value="InterPro"/>
</dbReference>
<dbReference type="PROSITE" id="PS51393">
    <property type="entry name" value="LIPOXYGENASE_3"/>
    <property type="match status" value="1"/>
</dbReference>
<keyword evidence="2" id="KW-0223">Dioxygenase</keyword>
<dbReference type="EMBL" id="CAJNNW010023877">
    <property type="protein sequence ID" value="CAE8671325.1"/>
    <property type="molecule type" value="Genomic_DNA"/>
</dbReference>
<name>A0A813JAI0_POLGL</name>
<dbReference type="GO" id="GO:0046872">
    <property type="term" value="F:metal ion binding"/>
    <property type="evidence" value="ECO:0007669"/>
    <property type="project" value="UniProtKB-KW"/>
</dbReference>
<comment type="caution">
    <text evidence="6">The sequence shown here is derived from an EMBL/GenBank/DDBJ whole genome shotgun (WGS) entry which is preliminary data.</text>
</comment>
<evidence type="ECO:0000256" key="2">
    <source>
        <dbReference type="ARBA" id="ARBA00022964"/>
    </source>
</evidence>
<dbReference type="InterPro" id="IPR036226">
    <property type="entry name" value="LipOase_C_sf"/>
</dbReference>
<reference evidence="6" key="1">
    <citation type="submission" date="2021-02" db="EMBL/GenBank/DDBJ databases">
        <authorList>
            <person name="Dougan E. K."/>
            <person name="Rhodes N."/>
            <person name="Thang M."/>
            <person name="Chan C."/>
        </authorList>
    </citation>
    <scope>NUCLEOTIDE SEQUENCE</scope>
</reference>
<evidence type="ECO:0000259" key="5">
    <source>
        <dbReference type="PROSITE" id="PS51393"/>
    </source>
</evidence>
<evidence type="ECO:0000313" key="7">
    <source>
        <dbReference type="Proteomes" id="UP000626109"/>
    </source>
</evidence>
<evidence type="ECO:0000256" key="1">
    <source>
        <dbReference type="ARBA" id="ARBA00022723"/>
    </source>
</evidence>
<feature type="transmembrane region" description="Helical" evidence="4">
    <location>
        <begin position="56"/>
        <end position="78"/>
    </location>
</feature>
<keyword evidence="4" id="KW-0472">Membrane</keyword>
<dbReference type="SUPFAM" id="SSF48484">
    <property type="entry name" value="Lipoxigenase"/>
    <property type="match status" value="1"/>
</dbReference>
<dbReference type="AlphaFoldDB" id="A0A813JAI0"/>
<keyword evidence="1" id="KW-0479">Metal-binding</keyword>
<dbReference type="Pfam" id="PF00305">
    <property type="entry name" value="Lipoxygenase"/>
    <property type="match status" value="1"/>
</dbReference>
<gene>
    <name evidence="6" type="ORF">PGLA2088_LOCUS17683</name>
</gene>
<dbReference type="GO" id="GO:0016702">
    <property type="term" value="F:oxidoreductase activity, acting on single donors with incorporation of molecular oxygen, incorporation of two atoms of oxygen"/>
    <property type="evidence" value="ECO:0007669"/>
    <property type="project" value="InterPro"/>
</dbReference>
<keyword evidence="3" id="KW-0560">Oxidoreductase</keyword>